<gene>
    <name evidence="2" type="ORF">LOD99_7578</name>
</gene>
<sequence>MTERNPNAPQFVNSIETQINNAIDGLIELLNVRRADLMEQVNNILEEKRTAEIARQQMIIQLTNAQTSLQSHLKENPLKFMQERIVREMEDKMRDLRMNIETQLRLQCDTREIETIICRMGESYKYQLLCQIMLHFKFLLLLLERKVQVLAISIVHML</sequence>
<evidence type="ECO:0000256" key="1">
    <source>
        <dbReference type="SAM" id="Coils"/>
    </source>
</evidence>
<dbReference type="Proteomes" id="UP001165289">
    <property type="component" value="Unassembled WGS sequence"/>
</dbReference>
<feature type="coiled-coil region" evidence="1">
    <location>
        <begin position="27"/>
        <end position="54"/>
    </location>
</feature>
<comment type="caution">
    <text evidence="2">The sequence shown here is derived from an EMBL/GenBank/DDBJ whole genome shotgun (WGS) entry which is preliminary data.</text>
</comment>
<proteinExistence type="predicted"/>
<keyword evidence="1" id="KW-0175">Coiled coil</keyword>
<keyword evidence="3" id="KW-1185">Reference proteome</keyword>
<dbReference type="AlphaFoldDB" id="A0AAV7JP57"/>
<name>A0AAV7JP57_9METZ</name>
<reference evidence="2 3" key="1">
    <citation type="journal article" date="2023" name="BMC Biol.">
        <title>The compact genome of the sponge Oopsacas minuta (Hexactinellida) is lacking key metazoan core genes.</title>
        <authorList>
            <person name="Santini S."/>
            <person name="Schenkelaars Q."/>
            <person name="Jourda C."/>
            <person name="Duchesne M."/>
            <person name="Belahbib H."/>
            <person name="Rocher C."/>
            <person name="Selva M."/>
            <person name="Riesgo A."/>
            <person name="Vervoort M."/>
            <person name="Leys S.P."/>
            <person name="Kodjabachian L."/>
            <person name="Le Bivic A."/>
            <person name="Borchiellini C."/>
            <person name="Claverie J.M."/>
            <person name="Renard E."/>
        </authorList>
    </citation>
    <scope>NUCLEOTIDE SEQUENCE [LARGE SCALE GENOMIC DNA]</scope>
    <source>
        <strain evidence="2">SPO-2</strain>
    </source>
</reference>
<accession>A0AAV7JP57</accession>
<evidence type="ECO:0000313" key="2">
    <source>
        <dbReference type="EMBL" id="KAI6650527.1"/>
    </source>
</evidence>
<dbReference type="EMBL" id="JAKMXF010000310">
    <property type="protein sequence ID" value="KAI6650527.1"/>
    <property type="molecule type" value="Genomic_DNA"/>
</dbReference>
<organism evidence="2 3">
    <name type="scientific">Oopsacas minuta</name>
    <dbReference type="NCBI Taxonomy" id="111878"/>
    <lineage>
        <taxon>Eukaryota</taxon>
        <taxon>Metazoa</taxon>
        <taxon>Porifera</taxon>
        <taxon>Hexactinellida</taxon>
        <taxon>Hexasterophora</taxon>
        <taxon>Lyssacinosida</taxon>
        <taxon>Leucopsacidae</taxon>
        <taxon>Oopsacas</taxon>
    </lineage>
</organism>
<protein>
    <submittedName>
        <fullName evidence="2">Uncharacterized protein</fullName>
    </submittedName>
</protein>
<evidence type="ECO:0000313" key="3">
    <source>
        <dbReference type="Proteomes" id="UP001165289"/>
    </source>
</evidence>